<feature type="compositionally biased region" description="Basic and acidic residues" evidence="1">
    <location>
        <begin position="1"/>
        <end position="11"/>
    </location>
</feature>
<accession>A0A9Q0S0H7</accession>
<organism evidence="2 3">
    <name type="scientific">Pseudolycoriella hygida</name>
    <dbReference type="NCBI Taxonomy" id="35572"/>
    <lineage>
        <taxon>Eukaryota</taxon>
        <taxon>Metazoa</taxon>
        <taxon>Ecdysozoa</taxon>
        <taxon>Arthropoda</taxon>
        <taxon>Hexapoda</taxon>
        <taxon>Insecta</taxon>
        <taxon>Pterygota</taxon>
        <taxon>Neoptera</taxon>
        <taxon>Endopterygota</taxon>
        <taxon>Diptera</taxon>
        <taxon>Nematocera</taxon>
        <taxon>Sciaroidea</taxon>
        <taxon>Sciaridae</taxon>
        <taxon>Pseudolycoriella</taxon>
    </lineage>
</organism>
<evidence type="ECO:0000313" key="2">
    <source>
        <dbReference type="EMBL" id="KAJ6638883.1"/>
    </source>
</evidence>
<name>A0A9Q0S0H7_9DIPT</name>
<feature type="region of interest" description="Disordered" evidence="1">
    <location>
        <begin position="1"/>
        <end position="43"/>
    </location>
</feature>
<comment type="caution">
    <text evidence="2">The sequence shown here is derived from an EMBL/GenBank/DDBJ whole genome shotgun (WGS) entry which is preliminary data.</text>
</comment>
<sequence length="75" mass="8461">MEPKRMPEDSSKASASTSSEVPAEDVSTSKLSKNHETNNSKNKVDIQIQITKLLFDQCELQGDYTFASLRRRTQN</sequence>
<dbReference type="EMBL" id="WJQU01000003">
    <property type="protein sequence ID" value="KAJ6638883.1"/>
    <property type="molecule type" value="Genomic_DNA"/>
</dbReference>
<dbReference type="Proteomes" id="UP001151699">
    <property type="component" value="Chromosome X"/>
</dbReference>
<gene>
    <name evidence="2" type="ORF">Bhyg_11621</name>
</gene>
<proteinExistence type="predicted"/>
<keyword evidence="3" id="KW-1185">Reference proteome</keyword>
<protein>
    <submittedName>
        <fullName evidence="2">Uncharacterized protein</fullName>
    </submittedName>
</protein>
<evidence type="ECO:0000256" key="1">
    <source>
        <dbReference type="SAM" id="MobiDB-lite"/>
    </source>
</evidence>
<dbReference type="AlphaFoldDB" id="A0A9Q0S0H7"/>
<evidence type="ECO:0000313" key="3">
    <source>
        <dbReference type="Proteomes" id="UP001151699"/>
    </source>
</evidence>
<reference evidence="2" key="1">
    <citation type="submission" date="2022-07" db="EMBL/GenBank/DDBJ databases">
        <authorList>
            <person name="Trinca V."/>
            <person name="Uliana J.V.C."/>
            <person name="Torres T.T."/>
            <person name="Ward R.J."/>
            <person name="Monesi N."/>
        </authorList>
    </citation>
    <scope>NUCLEOTIDE SEQUENCE</scope>
    <source>
        <strain evidence="2">HSMRA1968</strain>
        <tissue evidence="2">Whole embryos</tissue>
    </source>
</reference>
<feature type="compositionally biased region" description="Basic and acidic residues" evidence="1">
    <location>
        <begin position="33"/>
        <end position="43"/>
    </location>
</feature>